<dbReference type="Gene3D" id="3.10.450.50">
    <property type="match status" value="1"/>
</dbReference>
<comment type="caution">
    <text evidence="2">The sequence shown here is derived from an EMBL/GenBank/DDBJ whole genome shotgun (WGS) entry which is preliminary data.</text>
</comment>
<dbReference type="InterPro" id="IPR032710">
    <property type="entry name" value="NTF2-like_dom_sf"/>
</dbReference>
<dbReference type="Proteomes" id="UP000669317">
    <property type="component" value="Unassembled WGS sequence"/>
</dbReference>
<accession>A0ABS3ZQ22</accession>
<dbReference type="EMBL" id="JAGIKT010000003">
    <property type="protein sequence ID" value="MBP0109860.1"/>
    <property type="molecule type" value="Genomic_DNA"/>
</dbReference>
<proteinExistence type="predicted"/>
<organism evidence="2 3">
    <name type="scientific">Bradyrhizobium vignae</name>
    <dbReference type="NCBI Taxonomy" id="1549949"/>
    <lineage>
        <taxon>Bacteria</taxon>
        <taxon>Pseudomonadati</taxon>
        <taxon>Pseudomonadota</taxon>
        <taxon>Alphaproteobacteria</taxon>
        <taxon>Hyphomicrobiales</taxon>
        <taxon>Nitrobacteraceae</taxon>
        <taxon>Bradyrhizobium</taxon>
    </lineage>
</organism>
<feature type="region of interest" description="Disordered" evidence="1">
    <location>
        <begin position="132"/>
        <end position="152"/>
    </location>
</feature>
<dbReference type="RefSeq" id="WP_129143028.1">
    <property type="nucleotide sequence ID" value="NZ_JAGIKT010000003.1"/>
</dbReference>
<evidence type="ECO:0008006" key="4">
    <source>
        <dbReference type="Google" id="ProtNLM"/>
    </source>
</evidence>
<dbReference type="SUPFAM" id="SSF54427">
    <property type="entry name" value="NTF2-like"/>
    <property type="match status" value="1"/>
</dbReference>
<protein>
    <recommendedName>
        <fullName evidence="4">DUF4440 domain-containing protein</fullName>
    </recommendedName>
</protein>
<gene>
    <name evidence="2" type="ORF">JWS04_01860</name>
</gene>
<name>A0ABS3ZQ22_9BRAD</name>
<reference evidence="2 3" key="1">
    <citation type="submission" date="2021-03" db="EMBL/GenBank/DDBJ databases">
        <title>Genome Sequence of Bradyrhizobium vignae strain ISRA400.</title>
        <authorList>
            <person name="Tisa L.S."/>
            <person name="Svistoonoff S."/>
            <person name="Hocher V."/>
            <person name="Fall S."/>
            <person name="Zaiya A."/>
            <person name="Naing D."/>
            <person name="Niang N."/>
            <person name="Diouf A."/>
            <person name="Dasylva M.C."/>
            <person name="Toure O."/>
            <person name="Gueye M."/>
            <person name="Gully D."/>
            <person name="Tisseyre P."/>
            <person name="Simpson S."/>
            <person name="Morris K."/>
            <person name="Thomas W.K."/>
        </authorList>
    </citation>
    <scope>NUCLEOTIDE SEQUENCE [LARGE SCALE GENOMIC DNA]</scope>
    <source>
        <strain evidence="2 3">ISRA400</strain>
    </source>
</reference>
<keyword evidence="3" id="KW-1185">Reference proteome</keyword>
<evidence type="ECO:0000313" key="2">
    <source>
        <dbReference type="EMBL" id="MBP0109860.1"/>
    </source>
</evidence>
<evidence type="ECO:0000313" key="3">
    <source>
        <dbReference type="Proteomes" id="UP000669317"/>
    </source>
</evidence>
<sequence length="152" mass="16186">MAPVSRAQQADNQTKQAIEAMVMKWTQAVNQGDDKTASSFFTSDAFGIDVYGRTSGAQMGELTKKVHEMGIDLTNKVDDVRSLASGQALLASGTFTVSYSNNPNLKPGDTITGNWMRVLVKEGSDWKIAAQSLTRQAPPAPSATVGSSSTNK</sequence>
<evidence type="ECO:0000256" key="1">
    <source>
        <dbReference type="SAM" id="MobiDB-lite"/>
    </source>
</evidence>